<keyword evidence="1 6" id="KW-0597">Phosphoprotein</keyword>
<dbReference type="EMBL" id="DRQG01000133">
    <property type="protein sequence ID" value="HGY56840.1"/>
    <property type="molecule type" value="Genomic_DNA"/>
</dbReference>
<dbReference type="InterPro" id="IPR011006">
    <property type="entry name" value="CheY-like_superfamily"/>
</dbReference>
<organism evidence="8">
    <name type="scientific">Caldithrix abyssi</name>
    <dbReference type="NCBI Taxonomy" id="187145"/>
    <lineage>
        <taxon>Bacteria</taxon>
        <taxon>Pseudomonadati</taxon>
        <taxon>Calditrichota</taxon>
        <taxon>Calditrichia</taxon>
        <taxon>Calditrichales</taxon>
        <taxon>Calditrichaceae</taxon>
        <taxon>Caldithrix</taxon>
    </lineage>
</organism>
<dbReference type="PANTHER" id="PTHR48111">
    <property type="entry name" value="REGULATOR OF RPOS"/>
    <property type="match status" value="1"/>
</dbReference>
<evidence type="ECO:0000256" key="2">
    <source>
        <dbReference type="ARBA" id="ARBA00023012"/>
    </source>
</evidence>
<dbReference type="GO" id="GO:0000156">
    <property type="term" value="F:phosphorelay response regulator activity"/>
    <property type="evidence" value="ECO:0007669"/>
    <property type="project" value="TreeGrafter"/>
</dbReference>
<keyword evidence="2" id="KW-0902">Two-component regulatory system</keyword>
<reference evidence="8" key="1">
    <citation type="journal article" date="2020" name="mSystems">
        <title>Genome- and Community-Level Interaction Insights into Carbon Utilization and Element Cycling Functions of Hydrothermarchaeota in Hydrothermal Sediment.</title>
        <authorList>
            <person name="Zhou Z."/>
            <person name="Liu Y."/>
            <person name="Xu W."/>
            <person name="Pan J."/>
            <person name="Luo Z.H."/>
            <person name="Li M."/>
        </authorList>
    </citation>
    <scope>NUCLEOTIDE SEQUENCE [LARGE SCALE GENOMIC DNA]</scope>
    <source>
        <strain evidence="8">HyVt-577</strain>
    </source>
</reference>
<dbReference type="GO" id="GO:0000976">
    <property type="term" value="F:transcription cis-regulatory region binding"/>
    <property type="evidence" value="ECO:0007669"/>
    <property type="project" value="TreeGrafter"/>
</dbReference>
<keyword evidence="3" id="KW-0805">Transcription regulation</keyword>
<dbReference type="PANTHER" id="PTHR48111:SF1">
    <property type="entry name" value="TWO-COMPONENT RESPONSE REGULATOR ORR33"/>
    <property type="match status" value="1"/>
</dbReference>
<dbReference type="Proteomes" id="UP000885779">
    <property type="component" value="Unassembled WGS sequence"/>
</dbReference>
<evidence type="ECO:0000256" key="4">
    <source>
        <dbReference type="ARBA" id="ARBA00023125"/>
    </source>
</evidence>
<evidence type="ECO:0000259" key="7">
    <source>
        <dbReference type="PROSITE" id="PS50110"/>
    </source>
</evidence>
<name>A0A7V4WW49_CALAY</name>
<dbReference type="InterPro" id="IPR039420">
    <property type="entry name" value="WalR-like"/>
</dbReference>
<dbReference type="PROSITE" id="PS50110">
    <property type="entry name" value="RESPONSE_REGULATORY"/>
    <property type="match status" value="1"/>
</dbReference>
<dbReference type="Gene3D" id="3.40.50.2300">
    <property type="match status" value="1"/>
</dbReference>
<dbReference type="AlphaFoldDB" id="A0A7V4WW49"/>
<dbReference type="SUPFAM" id="SSF52172">
    <property type="entry name" value="CheY-like"/>
    <property type="match status" value="1"/>
</dbReference>
<evidence type="ECO:0000256" key="5">
    <source>
        <dbReference type="ARBA" id="ARBA00023163"/>
    </source>
</evidence>
<keyword evidence="4" id="KW-0238">DNA-binding</keyword>
<evidence type="ECO:0000256" key="6">
    <source>
        <dbReference type="PROSITE-ProRule" id="PRU00169"/>
    </source>
</evidence>
<dbReference type="GO" id="GO:0006355">
    <property type="term" value="P:regulation of DNA-templated transcription"/>
    <property type="evidence" value="ECO:0007669"/>
    <property type="project" value="TreeGrafter"/>
</dbReference>
<accession>A0A7V4WW49</accession>
<gene>
    <name evidence="8" type="ORF">ENK44_14125</name>
</gene>
<protein>
    <submittedName>
        <fullName evidence="8">Response regulator</fullName>
    </submittedName>
</protein>
<comment type="caution">
    <text evidence="8">The sequence shown here is derived from an EMBL/GenBank/DDBJ whole genome shotgun (WGS) entry which is preliminary data.</text>
</comment>
<feature type="modified residue" description="4-aspartylphosphate" evidence="6">
    <location>
        <position position="53"/>
    </location>
</feature>
<dbReference type="GO" id="GO:0032993">
    <property type="term" value="C:protein-DNA complex"/>
    <property type="evidence" value="ECO:0007669"/>
    <property type="project" value="TreeGrafter"/>
</dbReference>
<dbReference type="CDD" id="cd19920">
    <property type="entry name" value="REC_PA4781-like"/>
    <property type="match status" value="1"/>
</dbReference>
<dbReference type="SMART" id="SM00448">
    <property type="entry name" value="REC"/>
    <property type="match status" value="1"/>
</dbReference>
<dbReference type="GO" id="GO:0005829">
    <property type="term" value="C:cytosol"/>
    <property type="evidence" value="ECO:0007669"/>
    <property type="project" value="TreeGrafter"/>
</dbReference>
<dbReference type="InterPro" id="IPR001789">
    <property type="entry name" value="Sig_transdc_resp-reg_receiver"/>
</dbReference>
<proteinExistence type="predicted"/>
<sequence>MKYKILAVDDNPINIKLLRRALVDSNYELFTASSGQEALTLAAEHRPDLVLLDVIMPGMDGYEVCRRLQENEQTSHTQVIFLSAKNESVDKARGLALGAIDYLTKPFDVLEINARIRNHLKVNDRNIQLIRKVQELEARLEQKNNSDESDTAAKSLKKLLEKIEPEKISVNTKRFKLHALVQNPKKPASALFYSHPVQEDGLFSFAFSGLDRDYPTAMLKLLMQKYLQGFAAGSGTEDYTLSALTGLVNGLMDVFPDDVFDVAYTFILSYLDFSRKQALFFTMHQNTPIWFQPDARWKVLEGDKLPIDSEYATMIKAVRTNLPEKGMLFQYQNGLQKLPQILFEENTLSQFKHYWKEPAKWLEFLREQLPNPQDDRLMAAVSLV</sequence>
<feature type="domain" description="Response regulatory" evidence="7">
    <location>
        <begin position="4"/>
        <end position="120"/>
    </location>
</feature>
<dbReference type="Pfam" id="PF00072">
    <property type="entry name" value="Response_reg"/>
    <property type="match status" value="1"/>
</dbReference>
<evidence type="ECO:0000313" key="8">
    <source>
        <dbReference type="EMBL" id="HGY56840.1"/>
    </source>
</evidence>
<keyword evidence="5" id="KW-0804">Transcription</keyword>
<evidence type="ECO:0000256" key="1">
    <source>
        <dbReference type="ARBA" id="ARBA00022553"/>
    </source>
</evidence>
<evidence type="ECO:0000256" key="3">
    <source>
        <dbReference type="ARBA" id="ARBA00023015"/>
    </source>
</evidence>